<organism evidence="1 2">
    <name type="scientific">Candidatus Methylobacter titanis</name>
    <dbReference type="NCBI Taxonomy" id="3053457"/>
    <lineage>
        <taxon>Bacteria</taxon>
        <taxon>Pseudomonadati</taxon>
        <taxon>Pseudomonadota</taxon>
        <taxon>Gammaproteobacteria</taxon>
        <taxon>Methylococcales</taxon>
        <taxon>Methylococcaceae</taxon>
        <taxon>Methylobacter</taxon>
    </lineage>
</organism>
<sequence length="43" mass="4942">MKWVLLCEFDEFLLTALFFTAGAWSNKLLKTVYAGFGGYDVFK</sequence>
<proteinExistence type="predicted"/>
<dbReference type="EMBL" id="JAQSDF010000101">
    <property type="protein sequence ID" value="MDI1232530.1"/>
    <property type="molecule type" value="Genomic_DNA"/>
</dbReference>
<keyword evidence="2" id="KW-1185">Reference proteome</keyword>
<evidence type="ECO:0000313" key="1">
    <source>
        <dbReference type="EMBL" id="MDI1232530.1"/>
    </source>
</evidence>
<dbReference type="AlphaFoldDB" id="A0AA43Q882"/>
<accession>A0AA43Q882</accession>
<comment type="caution">
    <text evidence="1">The sequence shown here is derived from an EMBL/GenBank/DDBJ whole genome shotgun (WGS) entry which is preliminary data.</text>
</comment>
<dbReference type="Proteomes" id="UP001160519">
    <property type="component" value="Unassembled WGS sequence"/>
</dbReference>
<name>A0AA43Q882_9GAMM</name>
<gene>
    <name evidence="1" type="ORF">PSU93_15465</name>
</gene>
<evidence type="ECO:0000313" key="2">
    <source>
        <dbReference type="Proteomes" id="UP001160519"/>
    </source>
</evidence>
<reference evidence="1" key="1">
    <citation type="submission" date="2023-01" db="EMBL/GenBank/DDBJ databases">
        <title>Biogeochemical cycle of methane in antarctic sediments.</title>
        <authorList>
            <person name="Roldan D.M."/>
            <person name="Menes R.J."/>
        </authorList>
    </citation>
    <scope>NUCLEOTIDE SEQUENCE [LARGE SCALE GENOMIC DNA]</scope>
    <source>
        <strain evidence="1">K-2018 MAG008</strain>
    </source>
</reference>
<protein>
    <submittedName>
        <fullName evidence="1">Uncharacterized protein</fullName>
    </submittedName>
</protein>